<dbReference type="InterPro" id="IPR051409">
    <property type="entry name" value="Atypical_kinase_ADCK"/>
</dbReference>
<keyword evidence="2" id="KW-0808">Transferase</keyword>
<proteinExistence type="inferred from homology"/>
<gene>
    <name evidence="7" type="ORF">ATI61_104557</name>
</gene>
<feature type="domain" description="ABC1 atypical kinase-like" evidence="6">
    <location>
        <begin position="107"/>
        <end position="346"/>
    </location>
</feature>
<evidence type="ECO:0000259" key="6">
    <source>
        <dbReference type="Pfam" id="PF03109"/>
    </source>
</evidence>
<dbReference type="InterPro" id="IPR011009">
    <property type="entry name" value="Kinase-like_dom_sf"/>
</dbReference>
<dbReference type="SUPFAM" id="SSF56112">
    <property type="entry name" value="Protein kinase-like (PK-like)"/>
    <property type="match status" value="1"/>
</dbReference>
<evidence type="ECO:0000313" key="7">
    <source>
        <dbReference type="EMBL" id="REG33266.1"/>
    </source>
</evidence>
<keyword evidence="8" id="KW-1185">Reference proteome</keyword>
<keyword evidence="7" id="KW-0418">Kinase</keyword>
<evidence type="ECO:0000256" key="2">
    <source>
        <dbReference type="ARBA" id="ARBA00022679"/>
    </source>
</evidence>
<comment type="similarity">
    <text evidence="1">Belongs to the protein kinase superfamily. ADCK protein kinase family.</text>
</comment>
<name>A0ABX9K515_9BACT</name>
<dbReference type="Proteomes" id="UP000256345">
    <property type="component" value="Unassembled WGS sequence"/>
</dbReference>
<reference evidence="7 8" key="1">
    <citation type="submission" date="2018-08" db="EMBL/GenBank/DDBJ databases">
        <title>Genomic Encyclopedia of Archaeal and Bacterial Type Strains, Phase II (KMG-II): from individual species to whole genera.</title>
        <authorList>
            <person name="Goeker M."/>
        </authorList>
    </citation>
    <scope>NUCLEOTIDE SEQUENCE [LARGE SCALE GENOMIC DNA]</scope>
    <source>
        <strain evidence="7 8">DSM 2261</strain>
    </source>
</reference>
<dbReference type="PANTHER" id="PTHR43851:SF3">
    <property type="entry name" value="COENZYME Q8"/>
    <property type="match status" value="1"/>
</dbReference>
<evidence type="ECO:0000256" key="1">
    <source>
        <dbReference type="ARBA" id="ARBA00009670"/>
    </source>
</evidence>
<keyword evidence="3" id="KW-0547">Nucleotide-binding</keyword>
<dbReference type="CDD" id="cd13970">
    <property type="entry name" value="ABC1_ADCK3"/>
    <property type="match status" value="1"/>
</dbReference>
<comment type="caution">
    <text evidence="7">The sequence shown here is derived from an EMBL/GenBank/DDBJ whole genome shotgun (WGS) entry which is preliminary data.</text>
</comment>
<evidence type="ECO:0000256" key="5">
    <source>
        <dbReference type="SAM" id="MobiDB-lite"/>
    </source>
</evidence>
<dbReference type="GO" id="GO:0016301">
    <property type="term" value="F:kinase activity"/>
    <property type="evidence" value="ECO:0007669"/>
    <property type="project" value="UniProtKB-KW"/>
</dbReference>
<protein>
    <submittedName>
        <fullName evidence="7">Unusual protein kinase regulating ubiquinone biosynthesis (AarF/ABC1/UbiB family)</fullName>
    </submittedName>
</protein>
<feature type="region of interest" description="Disordered" evidence="5">
    <location>
        <begin position="1"/>
        <end position="26"/>
    </location>
</feature>
<dbReference type="InterPro" id="IPR004147">
    <property type="entry name" value="ABC1_dom"/>
</dbReference>
<evidence type="ECO:0000256" key="4">
    <source>
        <dbReference type="ARBA" id="ARBA00022840"/>
    </source>
</evidence>
<dbReference type="EMBL" id="QUMU01000004">
    <property type="protein sequence ID" value="REG33266.1"/>
    <property type="molecule type" value="Genomic_DNA"/>
</dbReference>
<dbReference type="InterPro" id="IPR034646">
    <property type="entry name" value="ADCK3_dom"/>
</dbReference>
<keyword evidence="4" id="KW-0067">ATP-binding</keyword>
<organism evidence="7 8">
    <name type="scientific">Archangium gephyra</name>
    <dbReference type="NCBI Taxonomy" id="48"/>
    <lineage>
        <taxon>Bacteria</taxon>
        <taxon>Pseudomonadati</taxon>
        <taxon>Myxococcota</taxon>
        <taxon>Myxococcia</taxon>
        <taxon>Myxococcales</taxon>
        <taxon>Cystobacterineae</taxon>
        <taxon>Archangiaceae</taxon>
        <taxon>Archangium</taxon>
    </lineage>
</organism>
<accession>A0ABX9K515</accession>
<dbReference type="PANTHER" id="PTHR43851">
    <property type="match status" value="1"/>
</dbReference>
<sequence>MRPPRPPVSMGGPMASDPSESDDKLPLQGRFNRFRKLAGLSAQLSADVLKNGAKRLAGQEPEFLSKAAAEKLVSTLGELKGAAMKLGQAVSMDTELLSPEVRQVIARLQNEAPHMPYEVVARVLREELGDSPEALFREFEPKPLAAASLGQVHRAVLHDGREVAVKVQYPGIAETLTGDMDNLGLVVKTVSKASRLTDGTAYFQELREEMLLETDYLREAALCTGFARGAARLPDVKVPAVIPERTARRVLTLELLQGRTLKDWVVSGPSAEERFRVARQLILAIYGPFFLQGEMQADPHPGNFMVLEDGRLGVLDFGSIKRFTPRFVDANRRMFLHAVRLESMDVMGLSREVGFTSELPDAEAAPLIQEILHIAGRPMRTTPYDYATCQIPRDMKLHFARNAARFLKIRPPAEAVMFFRSTGGLAQNLKLIGAQGDFRGVFLEVASLL</sequence>
<evidence type="ECO:0000313" key="8">
    <source>
        <dbReference type="Proteomes" id="UP000256345"/>
    </source>
</evidence>
<dbReference type="Pfam" id="PF03109">
    <property type="entry name" value="ABC1"/>
    <property type="match status" value="1"/>
</dbReference>
<keyword evidence="7" id="KW-0830">Ubiquinone</keyword>
<evidence type="ECO:0000256" key="3">
    <source>
        <dbReference type="ARBA" id="ARBA00022741"/>
    </source>
</evidence>